<reference evidence="2" key="1">
    <citation type="submission" date="2022-09" db="EMBL/GenBank/DDBJ databases">
        <title>Fusarium specimens isolated from Avocado Roots.</title>
        <authorList>
            <person name="Stajich J."/>
            <person name="Roper C."/>
            <person name="Heimlech-Rivalta G."/>
        </authorList>
    </citation>
    <scope>NUCLEOTIDE SEQUENCE</scope>
    <source>
        <strain evidence="2">A02</strain>
    </source>
</reference>
<evidence type="ECO:0000256" key="1">
    <source>
        <dbReference type="SAM" id="MobiDB-lite"/>
    </source>
</evidence>
<keyword evidence="3" id="KW-1185">Reference proteome</keyword>
<gene>
    <name evidence="2" type="ORF">NW755_010250</name>
</gene>
<accession>A0A9W8R0B6</accession>
<dbReference type="AlphaFoldDB" id="A0A9W8R0B6"/>
<proteinExistence type="predicted"/>
<dbReference type="Proteomes" id="UP001152087">
    <property type="component" value="Unassembled WGS sequence"/>
</dbReference>
<comment type="caution">
    <text evidence="2">The sequence shown here is derived from an EMBL/GenBank/DDBJ whole genome shotgun (WGS) entry which is preliminary data.</text>
</comment>
<feature type="region of interest" description="Disordered" evidence="1">
    <location>
        <begin position="1"/>
        <end position="40"/>
    </location>
</feature>
<dbReference type="EMBL" id="JAOQAV010000033">
    <property type="protein sequence ID" value="KAJ4182753.1"/>
    <property type="molecule type" value="Genomic_DNA"/>
</dbReference>
<protein>
    <submittedName>
        <fullName evidence="2">Uncharacterized protein</fullName>
    </submittedName>
</protein>
<evidence type="ECO:0000313" key="3">
    <source>
        <dbReference type="Proteomes" id="UP001152087"/>
    </source>
</evidence>
<sequence>METPPSVPCCQPDDGSARRGGGGGGDGEDDDCDGGDYVPPDLETPPRCDMGACACAMVPEPTCQYELPGLYYNGTFNVTHHLSDNSAWLFENPHWSPEKQCLNNDHAVKTYEYPGLFFVGATGNDSDTNPIFWIL</sequence>
<organism evidence="2 3">
    <name type="scientific">Fusarium falciforme</name>
    <dbReference type="NCBI Taxonomy" id="195108"/>
    <lineage>
        <taxon>Eukaryota</taxon>
        <taxon>Fungi</taxon>
        <taxon>Dikarya</taxon>
        <taxon>Ascomycota</taxon>
        <taxon>Pezizomycotina</taxon>
        <taxon>Sordariomycetes</taxon>
        <taxon>Hypocreomycetidae</taxon>
        <taxon>Hypocreales</taxon>
        <taxon>Nectriaceae</taxon>
        <taxon>Fusarium</taxon>
        <taxon>Fusarium solani species complex</taxon>
    </lineage>
</organism>
<name>A0A9W8R0B6_9HYPO</name>
<evidence type="ECO:0000313" key="2">
    <source>
        <dbReference type="EMBL" id="KAJ4182753.1"/>
    </source>
</evidence>